<evidence type="ECO:0000256" key="4">
    <source>
        <dbReference type="ARBA" id="ARBA00022989"/>
    </source>
</evidence>
<protein>
    <recommendedName>
        <fullName evidence="8">ER membrane protein complex subunit 7 beta-sandwich domain-containing protein</fullName>
    </recommendedName>
</protein>
<sequence>MGFTIRGQMVPNTILTDLTLVDPATRVLINGGAWSTWLHQDGSFAVDVPPGEWLLEVESKDFVFPKFQLVVDTDAQNRERVTAMPVAPGQRWAPGSNHNAQGKVVKHPLSFSAFAQMEFFTPREQFNFVGMFTSPYILMTLFTVAIMFIMPKLQANMDPESLKDWEDEKSKMQKQMDTFQAPDFSASLANWMSAGGPQGAGASSSSPLSSKKKRR</sequence>
<comment type="caution">
    <text evidence="9">The sequence shown here is derived from an EMBL/GenBank/DDBJ whole genome shotgun (WGS) entry which is preliminary data.</text>
</comment>
<reference evidence="9" key="1">
    <citation type="submission" date="2022-07" db="EMBL/GenBank/DDBJ databases">
        <title>Phylogenomic reconstructions and comparative analyses of Kickxellomycotina fungi.</title>
        <authorList>
            <person name="Reynolds N.K."/>
            <person name="Stajich J.E."/>
            <person name="Barry K."/>
            <person name="Grigoriev I.V."/>
            <person name="Crous P."/>
            <person name="Smith M.E."/>
        </authorList>
    </citation>
    <scope>NUCLEOTIDE SEQUENCE</scope>
    <source>
        <strain evidence="9">RSA 567</strain>
    </source>
</reference>
<evidence type="ECO:0000256" key="3">
    <source>
        <dbReference type="ARBA" id="ARBA00022729"/>
    </source>
</evidence>
<keyword evidence="3" id="KW-0732">Signal</keyword>
<proteinExistence type="predicted"/>
<evidence type="ECO:0000313" key="10">
    <source>
        <dbReference type="Proteomes" id="UP001151582"/>
    </source>
</evidence>
<name>A0A9W8EDB0_9FUNG</name>
<evidence type="ECO:0000256" key="1">
    <source>
        <dbReference type="ARBA" id="ARBA00004167"/>
    </source>
</evidence>
<dbReference type="EMBL" id="JANBQB010000288">
    <property type="protein sequence ID" value="KAJ1978256.1"/>
    <property type="molecule type" value="Genomic_DNA"/>
</dbReference>
<dbReference type="AlphaFoldDB" id="A0A9W8EDB0"/>
<feature type="region of interest" description="Disordered" evidence="6">
    <location>
        <begin position="189"/>
        <end position="215"/>
    </location>
</feature>
<feature type="compositionally biased region" description="Low complexity" evidence="6">
    <location>
        <begin position="200"/>
        <end position="209"/>
    </location>
</feature>
<keyword evidence="4 7" id="KW-1133">Transmembrane helix</keyword>
<evidence type="ECO:0000259" key="8">
    <source>
        <dbReference type="Pfam" id="PF09430"/>
    </source>
</evidence>
<keyword evidence="5 7" id="KW-0472">Membrane</keyword>
<feature type="transmembrane region" description="Helical" evidence="7">
    <location>
        <begin position="126"/>
        <end position="150"/>
    </location>
</feature>
<keyword evidence="10" id="KW-1185">Reference proteome</keyword>
<dbReference type="Proteomes" id="UP001151582">
    <property type="component" value="Unassembled WGS sequence"/>
</dbReference>
<evidence type="ECO:0000256" key="2">
    <source>
        <dbReference type="ARBA" id="ARBA00022692"/>
    </source>
</evidence>
<comment type="subcellular location">
    <subcellularLocation>
        <location evidence="1">Membrane</location>
        <topology evidence="1">Single-pass membrane protein</topology>
    </subcellularLocation>
</comment>
<dbReference type="Pfam" id="PF09430">
    <property type="entry name" value="EMC7_beta-sandw"/>
    <property type="match status" value="1"/>
</dbReference>
<dbReference type="GO" id="GO:0072546">
    <property type="term" value="C:EMC complex"/>
    <property type="evidence" value="ECO:0007669"/>
    <property type="project" value="TreeGrafter"/>
</dbReference>
<evidence type="ECO:0000256" key="7">
    <source>
        <dbReference type="SAM" id="Phobius"/>
    </source>
</evidence>
<feature type="domain" description="ER membrane protein complex subunit 7 beta-sandwich" evidence="8">
    <location>
        <begin position="23"/>
        <end position="139"/>
    </location>
</feature>
<evidence type="ECO:0000313" key="9">
    <source>
        <dbReference type="EMBL" id="KAJ1978256.1"/>
    </source>
</evidence>
<dbReference type="PANTHER" id="PTHR13605">
    <property type="entry name" value="ER MEMBRANE PROTEIN COMPLEX SUBUNIT 7"/>
    <property type="match status" value="1"/>
</dbReference>
<dbReference type="InterPro" id="IPR019008">
    <property type="entry name" value="Beta_sandwich_EMC7"/>
</dbReference>
<dbReference type="PANTHER" id="PTHR13605:SF4">
    <property type="entry name" value="ER MEMBRANE PROTEIN COMPLEX SUBUNIT 7"/>
    <property type="match status" value="1"/>
</dbReference>
<dbReference type="OrthoDB" id="27095at2759"/>
<evidence type="ECO:0000256" key="5">
    <source>
        <dbReference type="ARBA" id="ARBA00023136"/>
    </source>
</evidence>
<dbReference type="InterPro" id="IPR039163">
    <property type="entry name" value="EMC7"/>
</dbReference>
<accession>A0A9W8EDB0</accession>
<keyword evidence="2 7" id="KW-0812">Transmembrane</keyword>
<evidence type="ECO:0000256" key="6">
    <source>
        <dbReference type="SAM" id="MobiDB-lite"/>
    </source>
</evidence>
<organism evidence="9 10">
    <name type="scientific">Dimargaris verticillata</name>
    <dbReference type="NCBI Taxonomy" id="2761393"/>
    <lineage>
        <taxon>Eukaryota</taxon>
        <taxon>Fungi</taxon>
        <taxon>Fungi incertae sedis</taxon>
        <taxon>Zoopagomycota</taxon>
        <taxon>Kickxellomycotina</taxon>
        <taxon>Dimargaritomycetes</taxon>
        <taxon>Dimargaritales</taxon>
        <taxon>Dimargaritaceae</taxon>
        <taxon>Dimargaris</taxon>
    </lineage>
</organism>
<gene>
    <name evidence="9" type="ORF">H4R34_003272</name>
</gene>